<evidence type="ECO:0000313" key="2">
    <source>
        <dbReference type="Proteomes" id="UP000187209"/>
    </source>
</evidence>
<comment type="caution">
    <text evidence="1">The sequence shown here is derived from an EMBL/GenBank/DDBJ whole genome shotgun (WGS) entry which is preliminary data.</text>
</comment>
<dbReference type="EMBL" id="MPUH01000640">
    <property type="protein sequence ID" value="OMJ76272.1"/>
    <property type="molecule type" value="Genomic_DNA"/>
</dbReference>
<dbReference type="Proteomes" id="UP000187209">
    <property type="component" value="Unassembled WGS sequence"/>
</dbReference>
<organism evidence="1 2">
    <name type="scientific">Stentor coeruleus</name>
    <dbReference type="NCBI Taxonomy" id="5963"/>
    <lineage>
        <taxon>Eukaryota</taxon>
        <taxon>Sar</taxon>
        <taxon>Alveolata</taxon>
        <taxon>Ciliophora</taxon>
        <taxon>Postciliodesmatophora</taxon>
        <taxon>Heterotrichea</taxon>
        <taxon>Heterotrichida</taxon>
        <taxon>Stentoridae</taxon>
        <taxon>Stentor</taxon>
    </lineage>
</organism>
<reference evidence="1 2" key="1">
    <citation type="submission" date="2016-11" db="EMBL/GenBank/DDBJ databases">
        <title>The macronuclear genome of Stentor coeruleus: a giant cell with tiny introns.</title>
        <authorList>
            <person name="Slabodnick M."/>
            <person name="Ruby J.G."/>
            <person name="Reiff S.B."/>
            <person name="Swart E.C."/>
            <person name="Gosai S."/>
            <person name="Prabakaran S."/>
            <person name="Witkowska E."/>
            <person name="Larue G.E."/>
            <person name="Fisher S."/>
            <person name="Freeman R.M."/>
            <person name="Gunawardena J."/>
            <person name="Chu W."/>
            <person name="Stover N.A."/>
            <person name="Gregory B.D."/>
            <person name="Nowacki M."/>
            <person name="Derisi J."/>
            <person name="Roy S.W."/>
            <person name="Marshall W.F."/>
            <person name="Sood P."/>
        </authorList>
    </citation>
    <scope>NUCLEOTIDE SEQUENCE [LARGE SCALE GENOMIC DNA]</scope>
    <source>
        <strain evidence="1">WM001</strain>
    </source>
</reference>
<sequence>MCKLNAYCPALDGNCECQNQVYQSDMAMAIPISAMMGYDQNMIEIVFKMLSQQNELIRSLAEQIKAVLYKISEFTNKSHIETIQGSSMLREEAVTPSSLLRFLSGDNPKFTHKLELGDEFSSPAYKERAFSVLVNIVDMDGNKVQLANNVKFTIMLYTADSPPKLLSINTTGDTIMRGTFEVEGNSVIFFKKIIVKEVTSHFINGSLYLVIASKWADYIKPLIIKDFVVKARKLNNDCPKKKPKIEDGLF</sequence>
<protein>
    <submittedName>
        <fullName evidence="1">Uncharacterized protein</fullName>
    </submittedName>
</protein>
<accession>A0A1R2BHM6</accession>
<gene>
    <name evidence="1" type="ORF">SteCoe_24365</name>
</gene>
<name>A0A1R2BHM6_9CILI</name>
<dbReference type="AlphaFoldDB" id="A0A1R2BHM6"/>
<proteinExistence type="predicted"/>
<evidence type="ECO:0000313" key="1">
    <source>
        <dbReference type="EMBL" id="OMJ76272.1"/>
    </source>
</evidence>
<keyword evidence="2" id="KW-1185">Reference proteome</keyword>